<evidence type="ECO:0000259" key="5">
    <source>
        <dbReference type="PROSITE" id="PS50887"/>
    </source>
</evidence>
<dbReference type="SUPFAM" id="SSF55781">
    <property type="entry name" value="GAF domain-like"/>
    <property type="match status" value="1"/>
</dbReference>
<dbReference type="Gene3D" id="3.30.70.270">
    <property type="match status" value="1"/>
</dbReference>
<keyword evidence="6" id="KW-0548">Nucleotidyltransferase</keyword>
<dbReference type="PROSITE" id="PS50887">
    <property type="entry name" value="GGDEF"/>
    <property type="match status" value="1"/>
</dbReference>
<feature type="domain" description="Phytochrome chromophore attachment site" evidence="2">
    <location>
        <begin position="191"/>
        <end position="333"/>
    </location>
</feature>
<dbReference type="SMART" id="SM00091">
    <property type="entry name" value="PAS"/>
    <property type="match status" value="1"/>
</dbReference>
<dbReference type="InterPro" id="IPR043128">
    <property type="entry name" value="Rev_trsase/Diguanyl_cyclase"/>
</dbReference>
<dbReference type="SMART" id="SM00065">
    <property type="entry name" value="GAF"/>
    <property type="match status" value="1"/>
</dbReference>
<dbReference type="Pfam" id="PF00990">
    <property type="entry name" value="GGDEF"/>
    <property type="match status" value="1"/>
</dbReference>
<protein>
    <submittedName>
        <fullName evidence="6">Diguanylate cyclase</fullName>
        <ecNumber evidence="6">2.7.7.65</ecNumber>
    </submittedName>
</protein>
<dbReference type="CDD" id="cd00130">
    <property type="entry name" value="PAS"/>
    <property type="match status" value="1"/>
</dbReference>
<dbReference type="NCBIfam" id="TIGR00254">
    <property type="entry name" value="GGDEF"/>
    <property type="match status" value="1"/>
</dbReference>
<dbReference type="InterPro" id="IPR000160">
    <property type="entry name" value="GGDEF_dom"/>
</dbReference>
<dbReference type="Pfam" id="PF01590">
    <property type="entry name" value="GAF"/>
    <property type="match status" value="1"/>
</dbReference>
<dbReference type="PROSITE" id="PS50112">
    <property type="entry name" value="PAS"/>
    <property type="match status" value="1"/>
</dbReference>
<dbReference type="InterPro" id="IPR013656">
    <property type="entry name" value="PAS_4"/>
</dbReference>
<dbReference type="Proteomes" id="UP001482513">
    <property type="component" value="Unassembled WGS sequence"/>
</dbReference>
<dbReference type="InterPro" id="IPR050469">
    <property type="entry name" value="Diguanylate_Cyclase"/>
</dbReference>
<dbReference type="EC" id="2.7.7.65" evidence="6"/>
<feature type="domain" description="GGDEF" evidence="5">
    <location>
        <begin position="402"/>
        <end position="539"/>
    </location>
</feature>
<dbReference type="EMBL" id="JAMPKX010000001">
    <property type="protein sequence ID" value="MEP0945434.1"/>
    <property type="molecule type" value="Genomic_DNA"/>
</dbReference>
<feature type="domain" description="PAC" evidence="4">
    <location>
        <begin position="119"/>
        <end position="171"/>
    </location>
</feature>
<evidence type="ECO:0000256" key="1">
    <source>
        <dbReference type="SAM" id="Coils"/>
    </source>
</evidence>
<name>A0ABV0JY39_9CYAN</name>
<dbReference type="InterPro" id="IPR016132">
    <property type="entry name" value="Phyto_chromo_attachment"/>
</dbReference>
<comment type="caution">
    <text evidence="6">The sequence shown here is derived from an EMBL/GenBank/DDBJ whole genome shotgun (WGS) entry which is preliminary data.</text>
</comment>
<dbReference type="Gene3D" id="3.30.450.20">
    <property type="entry name" value="PAS domain"/>
    <property type="match status" value="1"/>
</dbReference>
<evidence type="ECO:0000259" key="4">
    <source>
        <dbReference type="PROSITE" id="PS50113"/>
    </source>
</evidence>
<dbReference type="PROSITE" id="PS50046">
    <property type="entry name" value="PHYTOCHROME_2"/>
    <property type="match status" value="1"/>
</dbReference>
<sequence length="539" mass="60377">MAKVPRGKRQSPRFWNEITPESSELQLSPTAWRHEATVNRQIQVYAQLHLLQQIVDSMPACVSYVDKNLCYQYVNVTYQDWFGIKPEDLYGRSLETVIGTAAYEKVKPNIDRVLAGEKVVYEATLHYDRAGTRYVHATLVPDYDTEGAVKGYFALIQDLTDRKAAELALQRKSEQDHTLWQITQRIRQTLDLQDILATATEEVQRHLHVDRTLIFQFTSGHGGEVIQVTHEADCPIAITAHQCQGQGLRSTCYQHYGQSTVGAVADLEQQDADLCLSPLMRAIAAKSAIIAPVLQSQGKGENCLWGFLIAQTCSDYRQWSTGEVDLLEQVADQLAIAVQQADLLAKLQCQAERLAETNQALEQANQRLNELSRQDALTKIANRRHFDVVLQQEWKRLSRSQLPLSLIMFDVDRFKQFNDRHGHLAGDACLTTVAQTSQGVVNRPTDLVARYGGEEFAVVLPNTDLSGALTIAETLRRSICALNIVNFETATETVYVTVSVGVACQIPTVGTSPQYLIDIADRALYRAKQTGRNRVVYGE</sequence>
<dbReference type="InterPro" id="IPR003018">
    <property type="entry name" value="GAF"/>
</dbReference>
<gene>
    <name evidence="6" type="ORF">NC992_00980</name>
</gene>
<dbReference type="GO" id="GO:0052621">
    <property type="term" value="F:diguanylate cyclase activity"/>
    <property type="evidence" value="ECO:0007669"/>
    <property type="project" value="UniProtKB-EC"/>
</dbReference>
<dbReference type="CDD" id="cd01949">
    <property type="entry name" value="GGDEF"/>
    <property type="match status" value="1"/>
</dbReference>
<dbReference type="RefSeq" id="WP_190698177.1">
    <property type="nucleotide sequence ID" value="NZ_JAMPKX010000001.1"/>
</dbReference>
<organism evidence="6 7">
    <name type="scientific">Leptolyngbya subtilissima DQ-A4</name>
    <dbReference type="NCBI Taxonomy" id="2933933"/>
    <lineage>
        <taxon>Bacteria</taxon>
        <taxon>Bacillati</taxon>
        <taxon>Cyanobacteriota</taxon>
        <taxon>Cyanophyceae</taxon>
        <taxon>Leptolyngbyales</taxon>
        <taxon>Leptolyngbyaceae</taxon>
        <taxon>Leptolyngbya group</taxon>
        <taxon>Leptolyngbya</taxon>
    </lineage>
</organism>
<keyword evidence="7" id="KW-1185">Reference proteome</keyword>
<dbReference type="NCBIfam" id="TIGR00229">
    <property type="entry name" value="sensory_box"/>
    <property type="match status" value="1"/>
</dbReference>
<dbReference type="InterPro" id="IPR000014">
    <property type="entry name" value="PAS"/>
</dbReference>
<feature type="domain" description="PAS" evidence="3">
    <location>
        <begin position="47"/>
        <end position="117"/>
    </location>
</feature>
<dbReference type="InterPro" id="IPR000700">
    <property type="entry name" value="PAS-assoc_C"/>
</dbReference>
<dbReference type="SUPFAM" id="SSF55073">
    <property type="entry name" value="Nucleotide cyclase"/>
    <property type="match status" value="1"/>
</dbReference>
<dbReference type="PANTHER" id="PTHR45138:SF9">
    <property type="entry name" value="DIGUANYLATE CYCLASE DGCM-RELATED"/>
    <property type="match status" value="1"/>
</dbReference>
<dbReference type="InterPro" id="IPR029016">
    <property type="entry name" value="GAF-like_dom_sf"/>
</dbReference>
<dbReference type="SMART" id="SM00267">
    <property type="entry name" value="GGDEF"/>
    <property type="match status" value="1"/>
</dbReference>
<evidence type="ECO:0000259" key="2">
    <source>
        <dbReference type="PROSITE" id="PS50046"/>
    </source>
</evidence>
<proteinExistence type="predicted"/>
<evidence type="ECO:0000313" key="7">
    <source>
        <dbReference type="Proteomes" id="UP001482513"/>
    </source>
</evidence>
<accession>A0ABV0JY39</accession>
<keyword evidence="1" id="KW-0175">Coiled coil</keyword>
<dbReference type="InterPro" id="IPR035965">
    <property type="entry name" value="PAS-like_dom_sf"/>
</dbReference>
<evidence type="ECO:0000259" key="3">
    <source>
        <dbReference type="PROSITE" id="PS50112"/>
    </source>
</evidence>
<dbReference type="PROSITE" id="PS50113">
    <property type="entry name" value="PAC"/>
    <property type="match status" value="1"/>
</dbReference>
<dbReference type="PANTHER" id="PTHR45138">
    <property type="entry name" value="REGULATORY COMPONENTS OF SENSORY TRANSDUCTION SYSTEM"/>
    <property type="match status" value="1"/>
</dbReference>
<keyword evidence="6" id="KW-0808">Transferase</keyword>
<reference evidence="6 7" key="1">
    <citation type="submission" date="2022-04" db="EMBL/GenBank/DDBJ databases">
        <title>Positive selection, recombination, and allopatry shape intraspecific diversity of widespread and dominant cyanobacteria.</title>
        <authorList>
            <person name="Wei J."/>
            <person name="Shu W."/>
            <person name="Hu C."/>
        </authorList>
    </citation>
    <scope>NUCLEOTIDE SEQUENCE [LARGE SCALE GENOMIC DNA]</scope>
    <source>
        <strain evidence="6 7">DQ-A4</strain>
    </source>
</reference>
<evidence type="ECO:0000313" key="6">
    <source>
        <dbReference type="EMBL" id="MEP0945434.1"/>
    </source>
</evidence>
<dbReference type="Pfam" id="PF08448">
    <property type="entry name" value="PAS_4"/>
    <property type="match status" value="1"/>
</dbReference>
<feature type="coiled-coil region" evidence="1">
    <location>
        <begin position="344"/>
        <end position="374"/>
    </location>
</feature>
<dbReference type="SUPFAM" id="SSF55785">
    <property type="entry name" value="PYP-like sensor domain (PAS domain)"/>
    <property type="match status" value="1"/>
</dbReference>
<dbReference type="Gene3D" id="3.30.450.40">
    <property type="match status" value="1"/>
</dbReference>
<dbReference type="InterPro" id="IPR029787">
    <property type="entry name" value="Nucleotide_cyclase"/>
</dbReference>